<evidence type="ECO:0000256" key="6">
    <source>
        <dbReference type="PIRSR" id="PIRSR625705-1"/>
    </source>
</evidence>
<comment type="similarity">
    <text evidence="2">Belongs to the glycosyl hydrolase 20 family.</text>
</comment>
<evidence type="ECO:0000256" key="1">
    <source>
        <dbReference type="ARBA" id="ARBA00001231"/>
    </source>
</evidence>
<dbReference type="PANTHER" id="PTHR22600:SF57">
    <property type="entry name" value="BETA-N-ACETYLHEXOSAMINIDASE"/>
    <property type="match status" value="1"/>
</dbReference>
<evidence type="ECO:0000256" key="5">
    <source>
        <dbReference type="ARBA" id="ARBA00023295"/>
    </source>
</evidence>
<dbReference type="PANTHER" id="PTHR22600">
    <property type="entry name" value="BETA-HEXOSAMINIDASE"/>
    <property type="match status" value="1"/>
</dbReference>
<accession>A0A3N1HK76</accession>
<dbReference type="EMBL" id="RJKM01000001">
    <property type="protein sequence ID" value="ROP42732.1"/>
    <property type="molecule type" value="Genomic_DNA"/>
</dbReference>
<evidence type="ECO:0000256" key="2">
    <source>
        <dbReference type="ARBA" id="ARBA00006285"/>
    </source>
</evidence>
<feature type="active site" description="Proton donor" evidence="6">
    <location>
        <position position="293"/>
    </location>
</feature>
<evidence type="ECO:0000313" key="10">
    <source>
        <dbReference type="EMBL" id="ROP42732.1"/>
    </source>
</evidence>
<dbReference type="SUPFAM" id="SSF55545">
    <property type="entry name" value="beta-N-acetylhexosaminidase-like domain"/>
    <property type="match status" value="1"/>
</dbReference>
<comment type="catalytic activity">
    <reaction evidence="1">
        <text>Hydrolysis of terminal non-reducing N-acetyl-D-hexosamine residues in N-acetyl-beta-D-hexosaminides.</text>
        <dbReference type="EC" id="3.2.1.52"/>
    </reaction>
</comment>
<dbReference type="OrthoDB" id="9763537at2"/>
<protein>
    <recommendedName>
        <fullName evidence="3">beta-N-acetylhexosaminidase</fullName>
        <ecNumber evidence="3">3.2.1.52</ecNumber>
    </recommendedName>
</protein>
<dbReference type="InterPro" id="IPR015883">
    <property type="entry name" value="Glyco_hydro_20_cat"/>
</dbReference>
<dbReference type="RefSeq" id="WP_123747625.1">
    <property type="nucleotide sequence ID" value="NZ_RJKM01000001.1"/>
</dbReference>
<dbReference type="PRINTS" id="PR00738">
    <property type="entry name" value="GLHYDRLASE20"/>
</dbReference>
<dbReference type="Gene3D" id="3.30.379.10">
    <property type="entry name" value="Chitobiase/beta-hexosaminidase domain 2-like"/>
    <property type="match status" value="1"/>
</dbReference>
<evidence type="ECO:0000256" key="4">
    <source>
        <dbReference type="ARBA" id="ARBA00022801"/>
    </source>
</evidence>
<dbReference type="Gene3D" id="3.20.20.80">
    <property type="entry name" value="Glycosidases"/>
    <property type="match status" value="1"/>
</dbReference>
<dbReference type="InterPro" id="IPR015882">
    <property type="entry name" value="HEX_bac_N"/>
</dbReference>
<name>A0A3N1HK76_9PSEU</name>
<keyword evidence="5" id="KW-0326">Glycosidase</keyword>
<evidence type="ECO:0000256" key="3">
    <source>
        <dbReference type="ARBA" id="ARBA00012663"/>
    </source>
</evidence>
<gene>
    <name evidence="10" type="ORF">EDD40_8242</name>
</gene>
<keyword evidence="11" id="KW-1185">Reference proteome</keyword>
<dbReference type="Pfam" id="PF02838">
    <property type="entry name" value="Glyco_hydro_20b"/>
    <property type="match status" value="1"/>
</dbReference>
<dbReference type="GO" id="GO:0005975">
    <property type="term" value="P:carbohydrate metabolic process"/>
    <property type="evidence" value="ECO:0007669"/>
    <property type="project" value="InterPro"/>
</dbReference>
<dbReference type="InterPro" id="IPR017853">
    <property type="entry name" value="GH"/>
</dbReference>
<feature type="domain" description="Beta-hexosaminidase bacterial type N-terminal" evidence="9">
    <location>
        <begin position="5"/>
        <end position="141"/>
    </location>
</feature>
<evidence type="ECO:0000259" key="9">
    <source>
        <dbReference type="Pfam" id="PF02838"/>
    </source>
</evidence>
<feature type="domain" description="Glycoside hydrolase family 20 catalytic" evidence="8">
    <location>
        <begin position="145"/>
        <end position="294"/>
    </location>
</feature>
<dbReference type="EC" id="3.2.1.52" evidence="3"/>
<reference evidence="10 11" key="1">
    <citation type="submission" date="2018-11" db="EMBL/GenBank/DDBJ databases">
        <title>Sequencing the genomes of 1000 actinobacteria strains.</title>
        <authorList>
            <person name="Klenk H.-P."/>
        </authorList>
    </citation>
    <scope>NUCLEOTIDE SEQUENCE [LARGE SCALE GENOMIC DNA]</scope>
    <source>
        <strain evidence="10 11">DSM 44231</strain>
    </source>
</reference>
<dbReference type="GO" id="GO:0030203">
    <property type="term" value="P:glycosaminoglycan metabolic process"/>
    <property type="evidence" value="ECO:0007669"/>
    <property type="project" value="TreeGrafter"/>
</dbReference>
<evidence type="ECO:0000313" key="11">
    <source>
        <dbReference type="Proteomes" id="UP000268727"/>
    </source>
</evidence>
<feature type="domain" description="Glycoside hydrolase family 20 catalytic" evidence="8">
    <location>
        <begin position="379"/>
        <end position="486"/>
    </location>
</feature>
<evidence type="ECO:0000259" key="8">
    <source>
        <dbReference type="Pfam" id="PF00728"/>
    </source>
</evidence>
<evidence type="ECO:0000256" key="7">
    <source>
        <dbReference type="SAM" id="MobiDB-lite"/>
    </source>
</evidence>
<dbReference type="AlphaFoldDB" id="A0A3N1HK76"/>
<proteinExistence type="inferred from homology"/>
<sequence>MTTLPLVPLPARITATPPGRVPLGTSGTVVMAVPPGLAPGVTEWFTTWARRLHDLDVRVAASGHVTVVVDDPAALGLADVRPPDGVDPRPAAADERYRLTAGPDGVLVEAASDEAAFRGLTTLLQLIGAQPASVPSVVIEDGPAYAWRGLSLDVARHYSTPAEVRRVIDLISWYKLDVLHLHLTDTQAWRAEVARRPRLTGAGEPFYSREELDAIIAYAAERYVTVIPEFDVPGHVAAAFAAYPELGGDAEPAHEHVRYLDPEVPEAVAFTRDVLEEVIRLAPGPFVHLGADEPFGMPVQAYRRFVREAHAQLRSAGKRVVAWQEAARAGCLGEHDVLQYWIGPDNPFDTERLKARAPVALHTLIEEAARMFALAPGDLPAAAAAGVPVLVSSNTMLYLDRPYADPAGDEESERRRHHAGHPDYEARSPARAFDWHPSVLPEVAAAGARVAGVEAAIWCETVESFDDLAFLLLPRLAGAAEKAWTRQVTEWGDHGPRLARHVDAWRALGFRAAYRPAHPE</sequence>
<dbReference type="Pfam" id="PF00728">
    <property type="entry name" value="Glyco_hydro_20"/>
    <property type="match status" value="2"/>
</dbReference>
<keyword evidence="4" id="KW-0378">Hydrolase</keyword>
<dbReference type="Proteomes" id="UP000268727">
    <property type="component" value="Unassembled WGS sequence"/>
</dbReference>
<organism evidence="10 11">
    <name type="scientific">Saccharothrix texasensis</name>
    <dbReference type="NCBI Taxonomy" id="103734"/>
    <lineage>
        <taxon>Bacteria</taxon>
        <taxon>Bacillati</taxon>
        <taxon>Actinomycetota</taxon>
        <taxon>Actinomycetes</taxon>
        <taxon>Pseudonocardiales</taxon>
        <taxon>Pseudonocardiaceae</taxon>
        <taxon>Saccharothrix</taxon>
    </lineage>
</organism>
<dbReference type="SUPFAM" id="SSF51445">
    <property type="entry name" value="(Trans)glycosidases"/>
    <property type="match status" value="1"/>
</dbReference>
<comment type="caution">
    <text evidence="10">The sequence shown here is derived from an EMBL/GenBank/DDBJ whole genome shotgun (WGS) entry which is preliminary data.</text>
</comment>
<dbReference type="InterPro" id="IPR025705">
    <property type="entry name" value="Beta_hexosaminidase_sua/sub"/>
</dbReference>
<dbReference type="InterPro" id="IPR029018">
    <property type="entry name" value="Hex-like_dom2"/>
</dbReference>
<feature type="region of interest" description="Disordered" evidence="7">
    <location>
        <begin position="402"/>
        <end position="425"/>
    </location>
</feature>
<dbReference type="GO" id="GO:0004563">
    <property type="term" value="F:beta-N-acetylhexosaminidase activity"/>
    <property type="evidence" value="ECO:0007669"/>
    <property type="project" value="UniProtKB-EC"/>
</dbReference>
<dbReference type="GO" id="GO:0016020">
    <property type="term" value="C:membrane"/>
    <property type="evidence" value="ECO:0007669"/>
    <property type="project" value="TreeGrafter"/>
</dbReference>